<sequence length="119" mass="13496">MDNHIEQLRQWLESQKGSTLSIEKQEITTGKEDLFDIDHVTFKLDHISLVSNGEDPIDDYLATDEVILHGEGTIMSDEGTVTIPQHAFEIPLKGEVTSSLDQNQLNLQTEQAIYKMKKQ</sequence>
<comment type="caution">
    <text evidence="1">The sequence shown here is derived from an EMBL/GenBank/DDBJ whole genome shotgun (WGS) entry which is preliminary data.</text>
</comment>
<gene>
    <name evidence="1" type="ORF">J7W16_09195</name>
</gene>
<evidence type="ECO:0000313" key="1">
    <source>
        <dbReference type="EMBL" id="MBP3951308.1"/>
    </source>
</evidence>
<organism evidence="1 2">
    <name type="scientific">Halalkalibacter suaedae</name>
    <dbReference type="NCBI Taxonomy" id="2822140"/>
    <lineage>
        <taxon>Bacteria</taxon>
        <taxon>Bacillati</taxon>
        <taxon>Bacillota</taxon>
        <taxon>Bacilli</taxon>
        <taxon>Bacillales</taxon>
        <taxon>Bacillaceae</taxon>
        <taxon>Halalkalibacter</taxon>
    </lineage>
</organism>
<keyword evidence="2" id="KW-1185">Reference proteome</keyword>
<evidence type="ECO:0000313" key="2">
    <source>
        <dbReference type="Proteomes" id="UP000678228"/>
    </source>
</evidence>
<dbReference type="RefSeq" id="WP_210596995.1">
    <property type="nucleotide sequence ID" value="NZ_JAGKSQ010000003.1"/>
</dbReference>
<reference evidence="1" key="1">
    <citation type="submission" date="2021-03" db="EMBL/GenBank/DDBJ databases">
        <title>Bacillus suaedae sp. nov., isolated from Suaeda aralocaspica.</title>
        <authorList>
            <person name="Lei R.F.R."/>
        </authorList>
    </citation>
    <scope>NUCLEOTIDE SEQUENCE</scope>
    <source>
        <strain evidence="1">YZJH907-2</strain>
    </source>
</reference>
<dbReference type="Pfam" id="PF25846">
    <property type="entry name" value="YmzB"/>
    <property type="match status" value="1"/>
</dbReference>
<accession>A0A940WT61</accession>
<dbReference type="EMBL" id="JAGKSQ010000003">
    <property type="protein sequence ID" value="MBP3951308.1"/>
    <property type="molecule type" value="Genomic_DNA"/>
</dbReference>
<dbReference type="AlphaFoldDB" id="A0A940WT61"/>
<proteinExistence type="predicted"/>
<dbReference type="Proteomes" id="UP000678228">
    <property type="component" value="Unassembled WGS sequence"/>
</dbReference>
<protein>
    <submittedName>
        <fullName evidence="1">Uncharacterized protein</fullName>
    </submittedName>
</protein>
<name>A0A940WT61_9BACI</name>
<dbReference type="InterPro" id="IPR058926">
    <property type="entry name" value="YmzB-like"/>
</dbReference>